<dbReference type="EMBL" id="FXEG02000003">
    <property type="protein sequence ID" value="SOX55250.1"/>
    <property type="molecule type" value="Genomic_DNA"/>
</dbReference>
<dbReference type="RefSeq" id="WP_165796442.1">
    <property type="nucleotide sequence ID" value="NZ_FXEG02000003.1"/>
</dbReference>
<name>A0A2K4YEN7_9MYCO</name>
<dbReference type="InterPro" id="IPR007969">
    <property type="entry name" value="DUF732"/>
</dbReference>
<organism evidence="3 4">
    <name type="scientific">Mycobacterium ahvazicum</name>
    <dbReference type="NCBI Taxonomy" id="1964395"/>
    <lineage>
        <taxon>Bacteria</taxon>
        <taxon>Bacillati</taxon>
        <taxon>Actinomycetota</taxon>
        <taxon>Actinomycetes</taxon>
        <taxon>Mycobacteriales</taxon>
        <taxon>Mycobacteriaceae</taxon>
        <taxon>Mycobacterium</taxon>
        <taxon>Mycobacterium simiae complex</taxon>
    </lineage>
</organism>
<feature type="domain" description="DUF732" evidence="2">
    <location>
        <begin position="26"/>
        <end position="103"/>
    </location>
</feature>
<keyword evidence="4" id="KW-1185">Reference proteome</keyword>
<gene>
    <name evidence="3" type="ORF">MAAFP003_3937</name>
</gene>
<dbReference type="AlphaFoldDB" id="A0A2K4YEN7"/>
<comment type="caution">
    <text evidence="3">The sequence shown here is derived from an EMBL/GenBank/DDBJ whole genome shotgun (WGS) entry which is preliminary data.</text>
</comment>
<dbReference type="Proteomes" id="UP000236318">
    <property type="component" value="Unassembled WGS sequence"/>
</dbReference>
<sequence length="109" mass="11437">MKLTALISCVLAVLLIPTGVARADSNDDNFVKVLADQGITGDPNQLVTEGHTACDDISNAHLATSLPRWTRTPAFGPVMGDLGLSVFQAGFFISAAESAYCPQFLGVGR</sequence>
<keyword evidence="1" id="KW-0732">Signal</keyword>
<evidence type="ECO:0000313" key="3">
    <source>
        <dbReference type="EMBL" id="SOX55250.1"/>
    </source>
</evidence>
<evidence type="ECO:0000313" key="4">
    <source>
        <dbReference type="Proteomes" id="UP000236318"/>
    </source>
</evidence>
<reference evidence="3" key="1">
    <citation type="submission" date="2018-01" db="EMBL/GenBank/DDBJ databases">
        <authorList>
            <consortium name="Urmite Genomes"/>
        </authorList>
    </citation>
    <scope>NUCLEOTIDE SEQUENCE [LARGE SCALE GENOMIC DNA]</scope>
    <source>
        <strain evidence="3">AFP003</strain>
    </source>
</reference>
<evidence type="ECO:0000259" key="2">
    <source>
        <dbReference type="Pfam" id="PF05305"/>
    </source>
</evidence>
<evidence type="ECO:0000256" key="1">
    <source>
        <dbReference type="SAM" id="SignalP"/>
    </source>
</evidence>
<feature type="signal peptide" evidence="1">
    <location>
        <begin position="1"/>
        <end position="23"/>
    </location>
</feature>
<accession>A0A2K4YEN7</accession>
<feature type="chain" id="PRO_5014439357" evidence="1">
    <location>
        <begin position="24"/>
        <end position="109"/>
    </location>
</feature>
<proteinExistence type="predicted"/>
<dbReference type="Pfam" id="PF05305">
    <property type="entry name" value="DUF732"/>
    <property type="match status" value="1"/>
</dbReference>
<protein>
    <submittedName>
        <fullName evidence="3">DUF732 domain-containing protein</fullName>
    </submittedName>
</protein>